<dbReference type="InterPro" id="IPR029071">
    <property type="entry name" value="Ubiquitin-like_domsf"/>
</dbReference>
<evidence type="ECO:0000259" key="2">
    <source>
        <dbReference type="PROSITE" id="PS50033"/>
    </source>
</evidence>
<reference evidence="3" key="1">
    <citation type="submission" date="2025-08" db="UniProtKB">
        <authorList>
            <consortium name="Ensembl"/>
        </authorList>
    </citation>
    <scope>IDENTIFICATION</scope>
</reference>
<evidence type="ECO:0000313" key="3">
    <source>
        <dbReference type="Ensembl" id="ENSPMGP00000007760.1"/>
    </source>
</evidence>
<keyword evidence="4" id="KW-1185">Reference proteome</keyword>
<feature type="region of interest" description="Disordered" evidence="1">
    <location>
        <begin position="1"/>
        <end position="55"/>
    </location>
</feature>
<feature type="domain" description="UBX" evidence="2">
    <location>
        <begin position="150"/>
        <end position="228"/>
    </location>
</feature>
<proteinExistence type="predicted"/>
<dbReference type="AlphaFoldDB" id="A0A3B3ZT96"/>
<evidence type="ECO:0000313" key="4">
    <source>
        <dbReference type="Proteomes" id="UP000261520"/>
    </source>
</evidence>
<sequence length="238" mass="26034">MAVHLTRPKSSKGQRRSTKTATGSLVSAEFGVGGPDNQPRSQSRPEMRHSGYLSQNQIQQNELPDRSAAGQSLNKYKVLPSIEKEKGRSKLSHSENKVVHSLILTGKQILKSAEVGTHTDIFKKACGDGGHTKGQLLGTCSSKNDRMVALSPDTMLLAIKDPGGRRFEQCFHSSDTLLSVRASAEVTYGVKFGGNTTIETMEVPRRSFNDMSLTLAQCGISNKSVLCIFQQDDKRWPL</sequence>
<dbReference type="PROSITE" id="PS50033">
    <property type="entry name" value="UBX"/>
    <property type="match status" value="1"/>
</dbReference>
<dbReference type="Gene3D" id="3.10.20.90">
    <property type="entry name" value="Phosphatidylinositol 3-kinase Catalytic Subunit, Chain A, domain 1"/>
    <property type="match status" value="1"/>
</dbReference>
<dbReference type="InterPro" id="IPR001012">
    <property type="entry name" value="UBX_dom"/>
</dbReference>
<evidence type="ECO:0000256" key="1">
    <source>
        <dbReference type="SAM" id="MobiDB-lite"/>
    </source>
</evidence>
<dbReference type="SUPFAM" id="SSF54236">
    <property type="entry name" value="Ubiquitin-like"/>
    <property type="match status" value="1"/>
</dbReference>
<dbReference type="STRING" id="409849.ENSPMGP00000007760"/>
<dbReference type="Ensembl" id="ENSPMGT00000008256.1">
    <property type="protein sequence ID" value="ENSPMGP00000007760.1"/>
    <property type="gene ID" value="ENSPMGG00000006438.1"/>
</dbReference>
<protein>
    <recommendedName>
        <fullName evidence="2">UBX domain-containing protein</fullName>
    </recommendedName>
</protein>
<dbReference type="Proteomes" id="UP000261520">
    <property type="component" value="Unplaced"/>
</dbReference>
<reference evidence="3" key="2">
    <citation type="submission" date="2025-09" db="UniProtKB">
        <authorList>
            <consortium name="Ensembl"/>
        </authorList>
    </citation>
    <scope>IDENTIFICATION</scope>
</reference>
<name>A0A3B3ZT96_9GOBI</name>
<organism evidence="3 4">
    <name type="scientific">Periophthalmus magnuspinnatus</name>
    <dbReference type="NCBI Taxonomy" id="409849"/>
    <lineage>
        <taxon>Eukaryota</taxon>
        <taxon>Metazoa</taxon>
        <taxon>Chordata</taxon>
        <taxon>Craniata</taxon>
        <taxon>Vertebrata</taxon>
        <taxon>Euteleostomi</taxon>
        <taxon>Actinopterygii</taxon>
        <taxon>Neopterygii</taxon>
        <taxon>Teleostei</taxon>
        <taxon>Neoteleostei</taxon>
        <taxon>Acanthomorphata</taxon>
        <taxon>Gobiaria</taxon>
        <taxon>Gobiiformes</taxon>
        <taxon>Gobioidei</taxon>
        <taxon>Gobiidae</taxon>
        <taxon>Oxudercinae</taxon>
        <taxon>Periophthalmus</taxon>
    </lineage>
</organism>
<accession>A0A3B3ZT96</accession>
<feature type="compositionally biased region" description="Basic residues" evidence="1">
    <location>
        <begin position="1"/>
        <end position="18"/>
    </location>
</feature>